<evidence type="ECO:0000313" key="1">
    <source>
        <dbReference type="Proteomes" id="UP000887564"/>
    </source>
</evidence>
<name>A0A914S8K0_PAREQ</name>
<keyword evidence="1" id="KW-1185">Reference proteome</keyword>
<dbReference type="WBParaSite" id="PEQ_0001353401-mRNA-1">
    <property type="protein sequence ID" value="PEQ_0001353401-mRNA-1"/>
    <property type="gene ID" value="PEQ_0001353401"/>
</dbReference>
<dbReference type="Proteomes" id="UP000887564">
    <property type="component" value="Unplaced"/>
</dbReference>
<reference evidence="2" key="1">
    <citation type="submission" date="2022-11" db="UniProtKB">
        <authorList>
            <consortium name="WormBaseParasite"/>
        </authorList>
    </citation>
    <scope>IDENTIFICATION</scope>
</reference>
<proteinExistence type="predicted"/>
<protein>
    <submittedName>
        <fullName evidence="2">CRAL-TRIO domain-containing protein</fullName>
    </submittedName>
</protein>
<organism evidence="1 2">
    <name type="scientific">Parascaris equorum</name>
    <name type="common">Equine roundworm</name>
    <dbReference type="NCBI Taxonomy" id="6256"/>
    <lineage>
        <taxon>Eukaryota</taxon>
        <taxon>Metazoa</taxon>
        <taxon>Ecdysozoa</taxon>
        <taxon>Nematoda</taxon>
        <taxon>Chromadorea</taxon>
        <taxon>Rhabditida</taxon>
        <taxon>Spirurina</taxon>
        <taxon>Ascaridomorpha</taxon>
        <taxon>Ascaridoidea</taxon>
        <taxon>Ascarididae</taxon>
        <taxon>Parascaris</taxon>
    </lineage>
</organism>
<dbReference type="InterPro" id="IPR036865">
    <property type="entry name" value="CRAL-TRIO_dom_sf"/>
</dbReference>
<accession>A0A914S8K0</accession>
<dbReference type="SUPFAM" id="SSF52087">
    <property type="entry name" value="CRAL/TRIO domain"/>
    <property type="match status" value="1"/>
</dbReference>
<evidence type="ECO:0000313" key="2">
    <source>
        <dbReference type="WBParaSite" id="PEQ_0001353401-mRNA-1"/>
    </source>
</evidence>
<sequence length="112" mass="12773">MERTLSTKDNESVGANLLWASDRILNDFETLTGHPFEQMMLVFDLDHIGSAHYSCKQFASSFTTLIILFQEHYPLLSHAVSCCTHKLSERQKLTASFDRFPPPLKSPNVSKR</sequence>
<dbReference type="Gene3D" id="3.40.525.10">
    <property type="entry name" value="CRAL-TRIO lipid binding domain"/>
    <property type="match status" value="1"/>
</dbReference>
<dbReference type="AlphaFoldDB" id="A0A914S8K0"/>